<evidence type="ECO:0000313" key="1">
    <source>
        <dbReference type="EMBL" id="KAJ8894385.1"/>
    </source>
</evidence>
<protein>
    <submittedName>
        <fullName evidence="1">Uncharacterized protein</fullName>
    </submittedName>
</protein>
<gene>
    <name evidence="1" type="ORF">PR048_007036</name>
</gene>
<proteinExistence type="predicted"/>
<evidence type="ECO:0000313" key="2">
    <source>
        <dbReference type="Proteomes" id="UP001159363"/>
    </source>
</evidence>
<comment type="caution">
    <text evidence="1">The sequence shown here is derived from an EMBL/GenBank/DDBJ whole genome shotgun (WGS) entry which is preliminary data.</text>
</comment>
<dbReference type="EMBL" id="JARBHB010000002">
    <property type="protein sequence ID" value="KAJ8894385.1"/>
    <property type="molecule type" value="Genomic_DNA"/>
</dbReference>
<organism evidence="1 2">
    <name type="scientific">Dryococelus australis</name>
    <dbReference type="NCBI Taxonomy" id="614101"/>
    <lineage>
        <taxon>Eukaryota</taxon>
        <taxon>Metazoa</taxon>
        <taxon>Ecdysozoa</taxon>
        <taxon>Arthropoda</taxon>
        <taxon>Hexapoda</taxon>
        <taxon>Insecta</taxon>
        <taxon>Pterygota</taxon>
        <taxon>Neoptera</taxon>
        <taxon>Polyneoptera</taxon>
        <taxon>Phasmatodea</taxon>
        <taxon>Verophasmatodea</taxon>
        <taxon>Anareolatae</taxon>
        <taxon>Phasmatidae</taxon>
        <taxon>Eurycanthinae</taxon>
        <taxon>Dryococelus</taxon>
    </lineage>
</organism>
<sequence length="99" mass="11493">MWLAKGDFTEITNEELDDRQIISAVLQTDAEEDDIDDEDKGDIERISHSAAKEAFEILLIYIKQHPTTPMDIMRAKQWRNASAKSRISHLKQKNITDFF</sequence>
<accession>A0ABQ9IDU8</accession>
<reference evidence="1 2" key="1">
    <citation type="submission" date="2023-02" db="EMBL/GenBank/DDBJ databases">
        <title>LHISI_Scaffold_Assembly.</title>
        <authorList>
            <person name="Stuart O.P."/>
            <person name="Cleave R."/>
            <person name="Magrath M.J.L."/>
            <person name="Mikheyev A.S."/>
        </authorList>
    </citation>
    <scope>NUCLEOTIDE SEQUENCE [LARGE SCALE GENOMIC DNA]</scope>
    <source>
        <strain evidence="1">Daus_M_001</strain>
        <tissue evidence="1">Leg muscle</tissue>
    </source>
</reference>
<keyword evidence="2" id="KW-1185">Reference proteome</keyword>
<name>A0ABQ9IDU8_9NEOP</name>
<dbReference type="Proteomes" id="UP001159363">
    <property type="component" value="Chromosome 2"/>
</dbReference>